<accession>A0A0F9HPL6</accession>
<sequence length="200" mass="21213">MKVASVELSRSLRKDVSLLEILNNISNILNLGRYQMRVVSTVPTHTGEDGEHLLYISGTVRRFYFYDTTNSTWQFIEWNVSGIGQATIVKTISLTGQLASIGATTLYTPAAAGLYRVSVYMVCSSAGSGGTLDATIGWTDAVQAQSSSPASQVDLTGEGNASQGTVFISSTAAAITYATTVAGEGGAPEYDLHITVERIT</sequence>
<dbReference type="EMBL" id="LAZR01021928">
    <property type="protein sequence ID" value="KKL83635.1"/>
    <property type="molecule type" value="Genomic_DNA"/>
</dbReference>
<gene>
    <name evidence="1" type="ORF">LCGC14_1972760</name>
</gene>
<organism evidence="1">
    <name type="scientific">marine sediment metagenome</name>
    <dbReference type="NCBI Taxonomy" id="412755"/>
    <lineage>
        <taxon>unclassified sequences</taxon>
        <taxon>metagenomes</taxon>
        <taxon>ecological metagenomes</taxon>
    </lineage>
</organism>
<evidence type="ECO:0000313" key="1">
    <source>
        <dbReference type="EMBL" id="KKL83635.1"/>
    </source>
</evidence>
<reference evidence="1" key="1">
    <citation type="journal article" date="2015" name="Nature">
        <title>Complex archaea that bridge the gap between prokaryotes and eukaryotes.</title>
        <authorList>
            <person name="Spang A."/>
            <person name="Saw J.H."/>
            <person name="Jorgensen S.L."/>
            <person name="Zaremba-Niedzwiedzka K."/>
            <person name="Martijn J."/>
            <person name="Lind A.E."/>
            <person name="van Eijk R."/>
            <person name="Schleper C."/>
            <person name="Guy L."/>
            <person name="Ettema T.J."/>
        </authorList>
    </citation>
    <scope>NUCLEOTIDE SEQUENCE</scope>
</reference>
<protein>
    <submittedName>
        <fullName evidence="1">Uncharacterized protein</fullName>
    </submittedName>
</protein>
<name>A0A0F9HPL6_9ZZZZ</name>
<dbReference type="AlphaFoldDB" id="A0A0F9HPL6"/>
<comment type="caution">
    <text evidence="1">The sequence shown here is derived from an EMBL/GenBank/DDBJ whole genome shotgun (WGS) entry which is preliminary data.</text>
</comment>
<proteinExistence type="predicted"/>